<evidence type="ECO:0000313" key="3">
    <source>
        <dbReference type="EMBL" id="CAB4162985.1"/>
    </source>
</evidence>
<evidence type="ECO:0000256" key="1">
    <source>
        <dbReference type="SAM" id="MobiDB-lite"/>
    </source>
</evidence>
<sequence>MVKELLVCQMCQKPWKRIKSRGRKPRFCSKCFAEALMEIEQDILPEEPKFKQDRAKIMHWVCPACNKGLTTYVGVSQAPTCQNPTAHSSKSIEMIQHRREKVQVA</sequence>
<protein>
    <recommendedName>
        <fullName evidence="4">RNHCP domain-containing protein</fullName>
    </recommendedName>
</protein>
<evidence type="ECO:0008006" key="4">
    <source>
        <dbReference type="Google" id="ProtNLM"/>
    </source>
</evidence>
<gene>
    <name evidence="2" type="ORF">UFOVP436_215</name>
    <name evidence="3" type="ORF">UFOVP784_215</name>
</gene>
<dbReference type="EMBL" id="LR796418">
    <property type="protein sequence ID" value="CAB4143713.1"/>
    <property type="molecule type" value="Genomic_DNA"/>
</dbReference>
<name>A0A6J5P195_9CAUD</name>
<reference evidence="3" key="1">
    <citation type="submission" date="2020-04" db="EMBL/GenBank/DDBJ databases">
        <authorList>
            <person name="Chiriac C."/>
            <person name="Salcher M."/>
            <person name="Ghai R."/>
            <person name="Kavagutti S V."/>
        </authorList>
    </citation>
    <scope>NUCLEOTIDE SEQUENCE</scope>
</reference>
<accession>A0A6J5P195</accession>
<feature type="region of interest" description="Disordered" evidence="1">
    <location>
        <begin position="85"/>
        <end position="105"/>
    </location>
</feature>
<organism evidence="3">
    <name type="scientific">uncultured Caudovirales phage</name>
    <dbReference type="NCBI Taxonomy" id="2100421"/>
    <lineage>
        <taxon>Viruses</taxon>
        <taxon>Duplodnaviria</taxon>
        <taxon>Heunggongvirae</taxon>
        <taxon>Uroviricota</taxon>
        <taxon>Caudoviricetes</taxon>
        <taxon>Peduoviridae</taxon>
        <taxon>Maltschvirus</taxon>
        <taxon>Maltschvirus maltsch</taxon>
    </lineage>
</organism>
<proteinExistence type="predicted"/>
<evidence type="ECO:0000313" key="2">
    <source>
        <dbReference type="EMBL" id="CAB4143713.1"/>
    </source>
</evidence>
<dbReference type="EMBL" id="LR796737">
    <property type="protein sequence ID" value="CAB4162985.1"/>
    <property type="molecule type" value="Genomic_DNA"/>
</dbReference>